<dbReference type="STRING" id="658196.A0A397SRK0"/>
<name>A0A397SRK0_9GLOM</name>
<dbReference type="OrthoDB" id="2013972at2759"/>
<evidence type="ECO:0000313" key="2">
    <source>
        <dbReference type="Proteomes" id="UP000265703"/>
    </source>
</evidence>
<evidence type="ECO:0000313" key="1">
    <source>
        <dbReference type="EMBL" id="RIA86567.1"/>
    </source>
</evidence>
<dbReference type="SUPFAM" id="SSF53335">
    <property type="entry name" value="S-adenosyl-L-methionine-dependent methyltransferases"/>
    <property type="match status" value="1"/>
</dbReference>
<reference evidence="1 2" key="1">
    <citation type="submission" date="2018-06" db="EMBL/GenBank/DDBJ databases">
        <title>Comparative genomics reveals the genomic features of Rhizophagus irregularis, R. cerebriforme, R. diaphanum and Gigaspora rosea, and their symbiotic lifestyle signature.</title>
        <authorList>
            <person name="Morin E."/>
            <person name="San Clemente H."/>
            <person name="Chen E.C.H."/>
            <person name="De La Providencia I."/>
            <person name="Hainaut M."/>
            <person name="Kuo A."/>
            <person name="Kohler A."/>
            <person name="Murat C."/>
            <person name="Tang N."/>
            <person name="Roy S."/>
            <person name="Loubradou J."/>
            <person name="Henrissat B."/>
            <person name="Grigoriev I.V."/>
            <person name="Corradi N."/>
            <person name="Roux C."/>
            <person name="Martin F.M."/>
        </authorList>
    </citation>
    <scope>NUCLEOTIDE SEQUENCE [LARGE SCALE GENOMIC DNA]</scope>
    <source>
        <strain evidence="1 2">DAOM 227022</strain>
    </source>
</reference>
<gene>
    <name evidence="1" type="ORF">C1645_829077</name>
</gene>
<sequence>MEISRLEMSHLLVKYLWKSNFSSPIHDKLTNERTWLLDMAKMYPKATFIGIDISPIFPKTNLSNVTFFVTNVLNGLPFENNTFDFVF</sequence>
<protein>
    <recommendedName>
        <fullName evidence="3">Methyltransferase type 11 domain-containing protein</fullName>
    </recommendedName>
</protein>
<keyword evidence="2" id="KW-1185">Reference proteome</keyword>
<comment type="caution">
    <text evidence="1">The sequence shown here is derived from an EMBL/GenBank/DDBJ whole genome shotgun (WGS) entry which is preliminary data.</text>
</comment>
<dbReference type="Gene3D" id="3.40.50.150">
    <property type="entry name" value="Vaccinia Virus protein VP39"/>
    <property type="match status" value="1"/>
</dbReference>
<proteinExistence type="predicted"/>
<dbReference type="AlphaFoldDB" id="A0A397SRK0"/>
<dbReference type="Proteomes" id="UP000265703">
    <property type="component" value="Unassembled WGS sequence"/>
</dbReference>
<dbReference type="EMBL" id="QKYT01000356">
    <property type="protein sequence ID" value="RIA86567.1"/>
    <property type="molecule type" value="Genomic_DNA"/>
</dbReference>
<organism evidence="1 2">
    <name type="scientific">Glomus cerebriforme</name>
    <dbReference type="NCBI Taxonomy" id="658196"/>
    <lineage>
        <taxon>Eukaryota</taxon>
        <taxon>Fungi</taxon>
        <taxon>Fungi incertae sedis</taxon>
        <taxon>Mucoromycota</taxon>
        <taxon>Glomeromycotina</taxon>
        <taxon>Glomeromycetes</taxon>
        <taxon>Glomerales</taxon>
        <taxon>Glomeraceae</taxon>
        <taxon>Glomus</taxon>
    </lineage>
</organism>
<accession>A0A397SRK0</accession>
<dbReference type="InterPro" id="IPR029063">
    <property type="entry name" value="SAM-dependent_MTases_sf"/>
</dbReference>
<evidence type="ECO:0008006" key="3">
    <source>
        <dbReference type="Google" id="ProtNLM"/>
    </source>
</evidence>